<dbReference type="CDD" id="cd16922">
    <property type="entry name" value="HATPase_EvgS-ArcB-TorS-like"/>
    <property type="match status" value="1"/>
</dbReference>
<feature type="modified residue" description="Phosphohistidine" evidence="12">
    <location>
        <position position="922"/>
    </location>
</feature>
<evidence type="ECO:0000259" key="15">
    <source>
        <dbReference type="PROSITE" id="PS50109"/>
    </source>
</evidence>
<dbReference type="InterPro" id="IPR005467">
    <property type="entry name" value="His_kinase_dom"/>
</dbReference>
<dbReference type="SUPFAM" id="SSF55874">
    <property type="entry name" value="ATPase domain of HSP90 chaperone/DNA topoisomerase II/histidine kinase"/>
    <property type="match status" value="1"/>
</dbReference>
<evidence type="ECO:0000256" key="5">
    <source>
        <dbReference type="ARBA" id="ARBA00022553"/>
    </source>
</evidence>
<reference evidence="19 20" key="1">
    <citation type="submission" date="2020-03" db="EMBL/GenBank/DDBJ databases">
        <title>Draft genome sequence of environmentally isolated violet-colored cultures.</title>
        <authorList>
            <person name="Wilson H.S."/>
        </authorList>
    </citation>
    <scope>NUCLEOTIDE SEQUENCE [LARGE SCALE GENOMIC DNA]</scope>
    <source>
        <strain evidence="19 20">HSC-16F04</strain>
    </source>
</reference>
<sequence length="1066" mass="117052">MTELGVLDLRSEEGVFIARDKLRRALGCLKLNRMRSDFLLTGFYSLCQFVRQSTLNHLLPVGVDGDALCFLVQSEGGWAKHSLSAFFDVQNTLSDGAVQLAFRIDHQDTDAILQVKNIINEQTRDELMSVLTVSNAELAAHKQGLEQEVDRRAMALQQSEMQSKAVIEGAPIAVILLDKDCCVTDWNRAAELTFGFAAAEVVGLKLQSLIHIEGDGDLPLVLERGLSEVTSRITTARFWELLARNRSGSLLPIEVGMTVLSMDGHCSGTLFARDISQRKIVEQELQLAKTKAEEAANVKSSFLANMSHEIRTPMNAVIGLSHLALKAEMPPKQRDYLSKIHHAGTSLLGIINDILDFSKIEAGKLNIEIAPFDLETVLNNVCTVTTQKVFEKGLEFVIHNPVDVPPCLLGDSLRLSQIMINLVNNAVKFTETGEVEITISCMEKNHEQTQLEFRVRDTGIGMTQEQLGKLFMPFTQADSSTTRKFGGTGLGLSISKRLVELMGGRIWAESESGTGSQFVFTAWFGVEHKEIRTRAIPAEINNMRVLVVDDHEHARLAIIEVLKRFSVRIEHVGSGQGAVELCSAAHQRGDPFGLVLLDWQMPIMDGAQAAKKIQEMLPDDTPKMVIVTAFDREDIYIQAQSLNISAILTKPVNASSLTDCLVSIFDNDDVSEAQTTPQDEEEAGLKGMRVLLTEDNPINQQIATELLSSVGVDVVVANHGKEALEKLEFMGDIHFDAILMDMQMPVMDGYEASKHIRADARYSHIPLIAMTAHAMVEERARCLDLGMNDHVSKPIDPIQFFECLKHWRVTRPDGKPKPVKASAASAEITPPLQTAPEPVPAPAAFAPPPLSQPVAPAITPAPATPAGRQELDVKVGLGYVLNNPSLYLRMLKQFCGSEADCVQRTHAALLANELEPALRFSHTLKGLSATLGGTRVSEIAGRIESAISHGGGLNEVREDLLLLEKHLSVLMREVNDYINGEDPFANAPAPSGRMPAKELQNLLSWLERLLMDMDAEALTVMGKYGDAMADFFDPAEFAAFRIALEKFNFGDALPILQRMSSSIAVS</sequence>
<dbReference type="CDD" id="cd17546">
    <property type="entry name" value="REC_hyHK_CKI1_RcsC-like"/>
    <property type="match status" value="2"/>
</dbReference>
<evidence type="ECO:0000259" key="18">
    <source>
        <dbReference type="PROSITE" id="PS50894"/>
    </source>
</evidence>
<dbReference type="SUPFAM" id="SSF55785">
    <property type="entry name" value="PYP-like sensor domain (PAS domain)"/>
    <property type="match status" value="1"/>
</dbReference>
<dbReference type="PRINTS" id="PR00344">
    <property type="entry name" value="BCTRLSENSOR"/>
</dbReference>
<evidence type="ECO:0000256" key="9">
    <source>
        <dbReference type="ARBA" id="ARBA00022989"/>
    </source>
</evidence>
<comment type="subcellular location">
    <subcellularLocation>
        <location evidence="2">Cell membrane</location>
        <topology evidence="2">Multi-pass membrane protein</topology>
    </subcellularLocation>
</comment>
<dbReference type="Pfam" id="PF00989">
    <property type="entry name" value="PAS"/>
    <property type="match status" value="1"/>
</dbReference>
<dbReference type="Pfam" id="PF01627">
    <property type="entry name" value="Hpt"/>
    <property type="match status" value="1"/>
</dbReference>
<dbReference type="RefSeq" id="WP_166823051.1">
    <property type="nucleotide sequence ID" value="NZ_JAAOLX010000002.1"/>
</dbReference>
<dbReference type="Pfam" id="PF02518">
    <property type="entry name" value="HATPase_c"/>
    <property type="match status" value="1"/>
</dbReference>
<evidence type="ECO:0000313" key="19">
    <source>
        <dbReference type="EMBL" id="NHQ85551.1"/>
    </source>
</evidence>
<evidence type="ECO:0000256" key="6">
    <source>
        <dbReference type="ARBA" id="ARBA00022692"/>
    </source>
</evidence>
<feature type="domain" description="HPt" evidence="18">
    <location>
        <begin position="883"/>
        <end position="977"/>
    </location>
</feature>
<dbReference type="Gene3D" id="3.30.565.10">
    <property type="entry name" value="Histidine kinase-like ATPase, C-terminal domain"/>
    <property type="match status" value="1"/>
</dbReference>
<keyword evidence="4" id="KW-1003">Cell membrane</keyword>
<protein>
    <recommendedName>
        <fullName evidence="3">histidine kinase</fullName>
        <ecNumber evidence="3">2.7.13.3</ecNumber>
    </recommendedName>
</protein>
<evidence type="ECO:0000256" key="10">
    <source>
        <dbReference type="ARBA" id="ARBA00023012"/>
    </source>
</evidence>
<dbReference type="PANTHER" id="PTHR45339">
    <property type="entry name" value="HYBRID SIGNAL TRANSDUCTION HISTIDINE KINASE J"/>
    <property type="match status" value="1"/>
</dbReference>
<dbReference type="InterPro" id="IPR036097">
    <property type="entry name" value="HisK_dim/P_sf"/>
</dbReference>
<evidence type="ECO:0000256" key="13">
    <source>
        <dbReference type="PROSITE-ProRule" id="PRU00169"/>
    </source>
</evidence>
<keyword evidence="20" id="KW-1185">Reference proteome</keyword>
<dbReference type="PROSITE" id="PS50894">
    <property type="entry name" value="HPT"/>
    <property type="match status" value="1"/>
</dbReference>
<keyword evidence="7" id="KW-0547">Nucleotide-binding</keyword>
<dbReference type="SUPFAM" id="SSF47226">
    <property type="entry name" value="Histidine-containing phosphotransfer domain, HPT domain"/>
    <property type="match status" value="1"/>
</dbReference>
<feature type="domain" description="Histidine kinase" evidence="15">
    <location>
        <begin position="305"/>
        <end position="526"/>
    </location>
</feature>
<evidence type="ECO:0000256" key="11">
    <source>
        <dbReference type="ARBA" id="ARBA00023136"/>
    </source>
</evidence>
<dbReference type="InterPro" id="IPR036890">
    <property type="entry name" value="HATPase_C_sf"/>
</dbReference>
<gene>
    <name evidence="19" type="ORF">HA050_05395</name>
</gene>
<keyword evidence="11" id="KW-0472">Membrane</keyword>
<keyword evidence="6" id="KW-0812">Transmembrane</keyword>
<dbReference type="InterPro" id="IPR003661">
    <property type="entry name" value="HisK_dim/P_dom"/>
</dbReference>
<evidence type="ECO:0000256" key="4">
    <source>
        <dbReference type="ARBA" id="ARBA00022475"/>
    </source>
</evidence>
<dbReference type="EC" id="2.7.13.3" evidence="3"/>
<dbReference type="InterPro" id="IPR000014">
    <property type="entry name" value="PAS"/>
</dbReference>
<dbReference type="PROSITE" id="PS50109">
    <property type="entry name" value="HIS_KIN"/>
    <property type="match status" value="1"/>
</dbReference>
<dbReference type="CDD" id="cd00130">
    <property type="entry name" value="PAS"/>
    <property type="match status" value="1"/>
</dbReference>
<dbReference type="InterPro" id="IPR011006">
    <property type="entry name" value="CheY-like_superfamily"/>
</dbReference>
<dbReference type="InterPro" id="IPR008207">
    <property type="entry name" value="Sig_transdc_His_kin_Hpt_dom"/>
</dbReference>
<dbReference type="Gene3D" id="3.30.450.20">
    <property type="entry name" value="PAS domain"/>
    <property type="match status" value="1"/>
</dbReference>
<evidence type="ECO:0000313" key="20">
    <source>
        <dbReference type="Proteomes" id="UP000712570"/>
    </source>
</evidence>
<dbReference type="SUPFAM" id="SSF52172">
    <property type="entry name" value="CheY-like"/>
    <property type="match status" value="2"/>
</dbReference>
<evidence type="ECO:0000259" key="16">
    <source>
        <dbReference type="PROSITE" id="PS50110"/>
    </source>
</evidence>
<dbReference type="Gene3D" id="3.40.50.2300">
    <property type="match status" value="2"/>
</dbReference>
<dbReference type="SUPFAM" id="SSF47384">
    <property type="entry name" value="Homodimeric domain of signal transducing histidine kinase"/>
    <property type="match status" value="1"/>
</dbReference>
<dbReference type="Gene3D" id="1.10.287.130">
    <property type="match status" value="1"/>
</dbReference>
<feature type="domain" description="Response regulatory" evidence="16">
    <location>
        <begin position="689"/>
        <end position="808"/>
    </location>
</feature>
<name>A0ABX0KP75_9NEIS</name>
<dbReference type="Gene3D" id="1.20.120.160">
    <property type="entry name" value="HPT domain"/>
    <property type="match status" value="1"/>
</dbReference>
<dbReference type="Pfam" id="PF00512">
    <property type="entry name" value="HisKA"/>
    <property type="match status" value="1"/>
</dbReference>
<evidence type="ECO:0000256" key="1">
    <source>
        <dbReference type="ARBA" id="ARBA00000085"/>
    </source>
</evidence>
<feature type="domain" description="Response regulatory" evidence="16">
    <location>
        <begin position="544"/>
        <end position="665"/>
    </location>
</feature>
<evidence type="ECO:0000256" key="2">
    <source>
        <dbReference type="ARBA" id="ARBA00004651"/>
    </source>
</evidence>
<keyword evidence="9" id="KW-1133">Transmembrane helix</keyword>
<dbReference type="Pfam" id="PF00072">
    <property type="entry name" value="Response_reg"/>
    <property type="match status" value="2"/>
</dbReference>
<comment type="caution">
    <text evidence="19">The sequence shown here is derived from an EMBL/GenBank/DDBJ whole genome shotgun (WGS) entry which is preliminary data.</text>
</comment>
<dbReference type="InterPro" id="IPR013767">
    <property type="entry name" value="PAS_fold"/>
</dbReference>
<dbReference type="SMART" id="SM00387">
    <property type="entry name" value="HATPase_c"/>
    <property type="match status" value="1"/>
</dbReference>
<dbReference type="InterPro" id="IPR004358">
    <property type="entry name" value="Sig_transdc_His_kin-like_C"/>
</dbReference>
<dbReference type="PROSITE" id="PS50112">
    <property type="entry name" value="PAS"/>
    <property type="match status" value="1"/>
</dbReference>
<feature type="modified residue" description="4-aspartylphosphate" evidence="13">
    <location>
        <position position="598"/>
    </location>
</feature>
<keyword evidence="10" id="KW-0902">Two-component regulatory system</keyword>
<evidence type="ECO:0000256" key="3">
    <source>
        <dbReference type="ARBA" id="ARBA00012438"/>
    </source>
</evidence>
<keyword evidence="8" id="KW-0067">ATP-binding</keyword>
<dbReference type="SMART" id="SM00388">
    <property type="entry name" value="HisKA"/>
    <property type="match status" value="1"/>
</dbReference>
<dbReference type="SMART" id="SM00091">
    <property type="entry name" value="PAS"/>
    <property type="match status" value="1"/>
</dbReference>
<keyword evidence="5 13" id="KW-0597">Phosphoprotein</keyword>
<dbReference type="Proteomes" id="UP000712570">
    <property type="component" value="Unassembled WGS sequence"/>
</dbReference>
<dbReference type="PROSITE" id="PS50110">
    <property type="entry name" value="RESPONSE_REGULATORY"/>
    <property type="match status" value="2"/>
</dbReference>
<dbReference type="InterPro" id="IPR003594">
    <property type="entry name" value="HATPase_dom"/>
</dbReference>
<dbReference type="InterPro" id="IPR035965">
    <property type="entry name" value="PAS-like_dom_sf"/>
</dbReference>
<feature type="coiled-coil region" evidence="14">
    <location>
        <begin position="953"/>
        <end position="1016"/>
    </location>
</feature>
<evidence type="ECO:0000256" key="12">
    <source>
        <dbReference type="PROSITE-ProRule" id="PRU00110"/>
    </source>
</evidence>
<dbReference type="NCBIfam" id="TIGR00229">
    <property type="entry name" value="sensory_box"/>
    <property type="match status" value="1"/>
</dbReference>
<dbReference type="InterPro" id="IPR001789">
    <property type="entry name" value="Sig_transdc_resp-reg_receiver"/>
</dbReference>
<comment type="catalytic activity">
    <reaction evidence="1">
        <text>ATP + protein L-histidine = ADP + protein N-phospho-L-histidine.</text>
        <dbReference type="EC" id="2.7.13.3"/>
    </reaction>
</comment>
<dbReference type="CDD" id="cd00082">
    <property type="entry name" value="HisKA"/>
    <property type="match status" value="1"/>
</dbReference>
<accession>A0ABX0KP75</accession>
<keyword evidence="14" id="KW-0175">Coiled coil</keyword>
<proteinExistence type="predicted"/>
<dbReference type="PANTHER" id="PTHR45339:SF1">
    <property type="entry name" value="HYBRID SIGNAL TRANSDUCTION HISTIDINE KINASE J"/>
    <property type="match status" value="1"/>
</dbReference>
<feature type="modified residue" description="4-aspartylphosphate" evidence="13">
    <location>
        <position position="741"/>
    </location>
</feature>
<dbReference type="InterPro" id="IPR036641">
    <property type="entry name" value="HPT_dom_sf"/>
</dbReference>
<evidence type="ECO:0000256" key="14">
    <source>
        <dbReference type="SAM" id="Coils"/>
    </source>
</evidence>
<organism evidence="19 20">
    <name type="scientific">Iodobacter violaceini</name>
    <dbReference type="NCBI Taxonomy" id="3044271"/>
    <lineage>
        <taxon>Bacteria</taxon>
        <taxon>Pseudomonadati</taxon>
        <taxon>Pseudomonadota</taxon>
        <taxon>Betaproteobacteria</taxon>
        <taxon>Neisseriales</taxon>
        <taxon>Chitinibacteraceae</taxon>
        <taxon>Iodobacter</taxon>
    </lineage>
</organism>
<dbReference type="SMART" id="SM00448">
    <property type="entry name" value="REC"/>
    <property type="match status" value="2"/>
</dbReference>
<dbReference type="EMBL" id="JAAOLX010000002">
    <property type="protein sequence ID" value="NHQ85551.1"/>
    <property type="molecule type" value="Genomic_DNA"/>
</dbReference>
<evidence type="ECO:0000256" key="8">
    <source>
        <dbReference type="ARBA" id="ARBA00022840"/>
    </source>
</evidence>
<evidence type="ECO:0000256" key="7">
    <source>
        <dbReference type="ARBA" id="ARBA00022741"/>
    </source>
</evidence>
<feature type="domain" description="PAS" evidence="17">
    <location>
        <begin position="159"/>
        <end position="229"/>
    </location>
</feature>
<evidence type="ECO:0000259" key="17">
    <source>
        <dbReference type="PROSITE" id="PS50112"/>
    </source>
</evidence>